<keyword evidence="3" id="KW-0217">Developmental protein</keyword>
<dbReference type="PANTHER" id="PTHR31604:SF28">
    <property type="entry name" value="PROTEIN SHI RELATED SEQUENCE 6"/>
    <property type="match status" value="1"/>
</dbReference>
<keyword evidence="7" id="KW-0238">DNA-binding</keyword>
<dbReference type="Pfam" id="PF05142">
    <property type="entry name" value="DUF702"/>
    <property type="match status" value="1"/>
</dbReference>
<dbReference type="Proteomes" id="UP001174677">
    <property type="component" value="Chromosome 6"/>
</dbReference>
<proteinExistence type="inferred from homology"/>
<feature type="region of interest" description="Disordered" evidence="11">
    <location>
        <begin position="121"/>
        <end position="163"/>
    </location>
</feature>
<keyword evidence="9" id="KW-0539">Nucleus</keyword>
<evidence type="ECO:0000256" key="1">
    <source>
        <dbReference type="ARBA" id="ARBA00004123"/>
    </source>
</evidence>
<feature type="compositionally biased region" description="Gly residues" evidence="11">
    <location>
        <begin position="130"/>
        <end position="147"/>
    </location>
</feature>
<dbReference type="NCBIfam" id="TIGR01624">
    <property type="entry name" value="LRP1_Cterm"/>
    <property type="match status" value="1"/>
</dbReference>
<evidence type="ECO:0000313" key="12">
    <source>
        <dbReference type="EMBL" id="KAJ9179559.1"/>
    </source>
</evidence>
<evidence type="ECO:0000256" key="10">
    <source>
        <dbReference type="ARBA" id="ARBA00023294"/>
    </source>
</evidence>
<comment type="caution">
    <text evidence="12">The sequence shown here is derived from an EMBL/GenBank/DDBJ whole genome shotgun (WGS) entry which is preliminary data.</text>
</comment>
<dbReference type="InterPro" id="IPR007818">
    <property type="entry name" value="SHI"/>
</dbReference>
<evidence type="ECO:0000313" key="13">
    <source>
        <dbReference type="Proteomes" id="UP001174677"/>
    </source>
</evidence>
<evidence type="ECO:0000256" key="11">
    <source>
        <dbReference type="SAM" id="MobiDB-lite"/>
    </source>
</evidence>
<keyword evidence="4" id="KW-0479">Metal-binding</keyword>
<keyword evidence="10" id="KW-0927">Auxin signaling pathway</keyword>
<evidence type="ECO:0000256" key="9">
    <source>
        <dbReference type="ARBA" id="ARBA00023242"/>
    </source>
</evidence>
<evidence type="ECO:0000256" key="8">
    <source>
        <dbReference type="ARBA" id="ARBA00023159"/>
    </source>
</evidence>
<keyword evidence="5" id="KW-0862">Zinc</keyword>
<evidence type="ECO:0000256" key="4">
    <source>
        <dbReference type="ARBA" id="ARBA00022723"/>
    </source>
</evidence>
<evidence type="ECO:0000256" key="5">
    <source>
        <dbReference type="ARBA" id="ARBA00022833"/>
    </source>
</evidence>
<name>A0ABQ9MKY9_HEVBR</name>
<evidence type="ECO:0000256" key="3">
    <source>
        <dbReference type="ARBA" id="ARBA00022473"/>
    </source>
</evidence>
<reference evidence="12" key="1">
    <citation type="journal article" date="2023" name="Plant Biotechnol. J.">
        <title>Chromosome-level wild Hevea brasiliensis genome provides new tools for genomic-assisted breeding and valuable loci to elevate rubber yield.</title>
        <authorList>
            <person name="Cheng H."/>
            <person name="Song X."/>
            <person name="Hu Y."/>
            <person name="Wu T."/>
            <person name="Yang Q."/>
            <person name="An Z."/>
            <person name="Feng S."/>
            <person name="Deng Z."/>
            <person name="Wu W."/>
            <person name="Zeng X."/>
            <person name="Tu M."/>
            <person name="Wang X."/>
            <person name="Huang H."/>
        </authorList>
    </citation>
    <scope>NUCLEOTIDE SEQUENCE</scope>
    <source>
        <strain evidence="12">MT/VB/25A 57/8</strain>
    </source>
</reference>
<evidence type="ECO:0000256" key="6">
    <source>
        <dbReference type="ARBA" id="ARBA00023070"/>
    </source>
</evidence>
<dbReference type="PANTHER" id="PTHR31604">
    <property type="entry name" value="PROTEIN LATERAL ROOT PRIMORDIUM 1"/>
    <property type="match status" value="1"/>
</dbReference>
<dbReference type="InterPro" id="IPR006511">
    <property type="entry name" value="SHI_C"/>
</dbReference>
<keyword evidence="13" id="KW-1185">Reference proteome</keyword>
<protein>
    <submittedName>
        <fullName evidence="12">Uncharacterized protein</fullName>
    </submittedName>
</protein>
<comment type="subcellular location">
    <subcellularLocation>
        <location evidence="1">Nucleus</location>
    </subcellularLocation>
</comment>
<evidence type="ECO:0000256" key="2">
    <source>
        <dbReference type="ARBA" id="ARBA00006911"/>
    </source>
</evidence>
<evidence type="ECO:0000256" key="7">
    <source>
        <dbReference type="ARBA" id="ARBA00023125"/>
    </source>
</evidence>
<dbReference type="EMBL" id="JARPOI010000006">
    <property type="protein sequence ID" value="KAJ9179559.1"/>
    <property type="molecule type" value="Genomic_DNA"/>
</dbReference>
<dbReference type="InterPro" id="IPR006510">
    <property type="entry name" value="Znf_LRP1"/>
</dbReference>
<comment type="similarity">
    <text evidence="2">Belongs to the SHI protein family.</text>
</comment>
<keyword evidence="6" id="KW-0073">Auxin biosynthesis</keyword>
<gene>
    <name evidence="12" type="ORF">P3X46_011334</name>
</gene>
<accession>A0ABQ9MKY9</accession>
<sequence length="286" mass="31222">MLGLHNVFLTAPPPYSSSFQQQPISSSHQINSTIHDQCNISNNQDSWTTFKRYHQQESSFAKGHAFNVGEDNENTTNTSSRVCGGCGNRAKKECEYRRCRTCCKSRGYDCATHIKSTWVPAARRRERQGTEGGGAGGSSGSSSGGAGNKRPRENVTTKSNSFSTSHNNAAASFSFDNGSNYQDASFKQSLPNQVRAPGVFRCIRVTAISGGEAEVAYQAIVNISGHVFKGFLYDQGIDEKNLFPCISKIPPVRRKRDSTSPIVDPPYAYPASASYRFLEGIAYSAQ</sequence>
<keyword evidence="8" id="KW-0010">Activator</keyword>
<organism evidence="12 13">
    <name type="scientific">Hevea brasiliensis</name>
    <name type="common">Para rubber tree</name>
    <name type="synonym">Siphonia brasiliensis</name>
    <dbReference type="NCBI Taxonomy" id="3981"/>
    <lineage>
        <taxon>Eukaryota</taxon>
        <taxon>Viridiplantae</taxon>
        <taxon>Streptophyta</taxon>
        <taxon>Embryophyta</taxon>
        <taxon>Tracheophyta</taxon>
        <taxon>Spermatophyta</taxon>
        <taxon>Magnoliopsida</taxon>
        <taxon>eudicotyledons</taxon>
        <taxon>Gunneridae</taxon>
        <taxon>Pentapetalae</taxon>
        <taxon>rosids</taxon>
        <taxon>fabids</taxon>
        <taxon>Malpighiales</taxon>
        <taxon>Euphorbiaceae</taxon>
        <taxon>Crotonoideae</taxon>
        <taxon>Micrandreae</taxon>
        <taxon>Hevea</taxon>
    </lineage>
</organism>
<dbReference type="NCBIfam" id="TIGR01623">
    <property type="entry name" value="put_zinc_LRP1"/>
    <property type="match status" value="1"/>
</dbReference>